<comment type="similarity">
    <text evidence="1">Belongs to the GSKIP family.</text>
</comment>
<name>A0AA35TE71_GEOBA</name>
<feature type="domain" description="GSKIP" evidence="2">
    <location>
        <begin position="8"/>
        <end position="107"/>
    </location>
</feature>
<dbReference type="Proteomes" id="UP001174909">
    <property type="component" value="Unassembled WGS sequence"/>
</dbReference>
<dbReference type="GO" id="GO:0005737">
    <property type="term" value="C:cytoplasm"/>
    <property type="evidence" value="ECO:0007669"/>
    <property type="project" value="TreeGrafter"/>
</dbReference>
<reference evidence="3" key="1">
    <citation type="submission" date="2023-03" db="EMBL/GenBank/DDBJ databases">
        <authorList>
            <person name="Steffen K."/>
            <person name="Cardenas P."/>
        </authorList>
    </citation>
    <scope>NUCLEOTIDE SEQUENCE</scope>
</reference>
<evidence type="ECO:0000313" key="4">
    <source>
        <dbReference type="Proteomes" id="UP001174909"/>
    </source>
</evidence>
<dbReference type="GO" id="GO:0060828">
    <property type="term" value="P:regulation of canonical Wnt signaling pathway"/>
    <property type="evidence" value="ECO:0007669"/>
    <property type="project" value="InterPro"/>
</dbReference>
<keyword evidence="4" id="KW-1185">Reference proteome</keyword>
<organism evidence="3 4">
    <name type="scientific">Geodia barretti</name>
    <name type="common">Barrett's horny sponge</name>
    <dbReference type="NCBI Taxonomy" id="519541"/>
    <lineage>
        <taxon>Eukaryota</taxon>
        <taxon>Metazoa</taxon>
        <taxon>Porifera</taxon>
        <taxon>Demospongiae</taxon>
        <taxon>Heteroscleromorpha</taxon>
        <taxon>Tetractinellida</taxon>
        <taxon>Astrophorina</taxon>
        <taxon>Geodiidae</taxon>
        <taxon>Geodia</taxon>
    </lineage>
</organism>
<dbReference type="InterPro" id="IPR007967">
    <property type="entry name" value="GSKIP_dom"/>
</dbReference>
<dbReference type="GO" id="GO:0051018">
    <property type="term" value="F:protein kinase A binding"/>
    <property type="evidence" value="ECO:0007669"/>
    <property type="project" value="TreeGrafter"/>
</dbReference>
<protein>
    <submittedName>
        <fullName evidence="3">GSK3-beta interaction protein</fullName>
    </submittedName>
</protein>
<dbReference type="EMBL" id="CASHTH010003506">
    <property type="protein sequence ID" value="CAI8045811.1"/>
    <property type="molecule type" value="Genomic_DNA"/>
</dbReference>
<comment type="caution">
    <text evidence="3">The sequence shown here is derived from an EMBL/GenBank/DDBJ whole genome shotgun (WGS) entry which is preliminary data.</text>
</comment>
<dbReference type="Gene3D" id="3.30.2280.10">
    <property type="entry name" value="Hypothetical protein (hspc210)"/>
    <property type="match status" value="1"/>
</dbReference>
<gene>
    <name evidence="3" type="ORF">GBAR_LOCUS25333</name>
</gene>
<dbReference type="PANTHER" id="PTHR12490">
    <property type="entry name" value="GSK3B-INTERACTING PROTEIN"/>
    <property type="match status" value="1"/>
</dbReference>
<dbReference type="InterPro" id="IPR037395">
    <property type="entry name" value="GSKIP"/>
</dbReference>
<accession>A0AA35TE71</accession>
<dbReference type="AlphaFoldDB" id="A0AA35TE71"/>
<dbReference type="InterPro" id="IPR023231">
    <property type="entry name" value="GSKIP_dom_sf"/>
</dbReference>
<dbReference type="PANTHER" id="PTHR12490:SF4">
    <property type="entry name" value="GSK3B-INTERACTING PROTEIN"/>
    <property type="match status" value="1"/>
</dbReference>
<evidence type="ECO:0000256" key="1">
    <source>
        <dbReference type="ARBA" id="ARBA00009571"/>
    </source>
</evidence>
<evidence type="ECO:0000259" key="2">
    <source>
        <dbReference type="Pfam" id="PF05303"/>
    </source>
</evidence>
<dbReference type="GO" id="GO:0019207">
    <property type="term" value="F:kinase regulator activity"/>
    <property type="evidence" value="ECO:0007669"/>
    <property type="project" value="TreeGrafter"/>
</dbReference>
<dbReference type="SUPFAM" id="SSF103107">
    <property type="entry name" value="Hypothetical protein c14orf129, hspc210"/>
    <property type="match status" value="1"/>
</dbReference>
<proteinExistence type="inferred from homology"/>
<dbReference type="Pfam" id="PF05303">
    <property type="entry name" value="GSKIP_dom"/>
    <property type="match status" value="1"/>
</dbReference>
<sequence>MEFEVLEFKKEAQQSLDEVRYALSEGWVSERLESSSQYAYLNLTTREGQEYCVRLSGRGFQVVGRSHDEVSGEEGGTWETVYSLLNCISPSYSSSFSARLADRLNRLQPSAERPEQND</sequence>
<evidence type="ECO:0000313" key="3">
    <source>
        <dbReference type="EMBL" id="CAI8045811.1"/>
    </source>
</evidence>